<dbReference type="PANTHER" id="PTHR33969:SF2">
    <property type="entry name" value="SEGREGATION AND CONDENSATION PROTEIN A"/>
    <property type="match status" value="1"/>
</dbReference>
<organism evidence="4 5">
    <name type="scientific">Gottschalkia acidurici (strain ATCC 7906 / DSM 604 / BCRC 14475 / CIP 104303 / KCTC 5404 / NCIMB 10678 / 9a)</name>
    <name type="common">Clostridium acidurici</name>
    <dbReference type="NCBI Taxonomy" id="1128398"/>
    <lineage>
        <taxon>Bacteria</taxon>
        <taxon>Bacillati</taxon>
        <taxon>Bacillota</taxon>
        <taxon>Tissierellia</taxon>
        <taxon>Tissierellales</taxon>
        <taxon>Gottschalkiaceae</taxon>
        <taxon>Gottschalkia</taxon>
    </lineage>
</organism>
<dbReference type="Pfam" id="PF02616">
    <property type="entry name" value="SMC_ScpA"/>
    <property type="match status" value="1"/>
</dbReference>
<keyword evidence="3" id="KW-0963">Cytoplasm</keyword>
<comment type="function">
    <text evidence="3">Participates in chromosomal partition during cell division. May act via the formation of a condensin-like complex containing Smc and ScpB that pull DNA away from mid-cell into both cell halves.</text>
</comment>
<keyword evidence="3" id="KW-0132">Cell division</keyword>
<dbReference type="STRING" id="1128398.Curi_c14100"/>
<dbReference type="GO" id="GO:0006260">
    <property type="term" value="P:DNA replication"/>
    <property type="evidence" value="ECO:0007669"/>
    <property type="project" value="UniProtKB-UniRule"/>
</dbReference>
<dbReference type="PATRIC" id="fig|1128398.3.peg.1433"/>
<dbReference type="InterPro" id="IPR023093">
    <property type="entry name" value="ScpA-like_C"/>
</dbReference>
<dbReference type="PANTHER" id="PTHR33969">
    <property type="entry name" value="SEGREGATION AND CONDENSATION PROTEIN A"/>
    <property type="match status" value="1"/>
</dbReference>
<keyword evidence="1 3" id="KW-0159">Chromosome partition</keyword>
<comment type="similarity">
    <text evidence="3">Belongs to the ScpA family.</text>
</comment>
<gene>
    <name evidence="3 4" type="primary">scpA</name>
    <name evidence="4" type="ordered locus">Curi_c14100</name>
</gene>
<evidence type="ECO:0000256" key="3">
    <source>
        <dbReference type="HAMAP-Rule" id="MF_01805"/>
    </source>
</evidence>
<dbReference type="EMBL" id="CP003326">
    <property type="protein sequence ID" value="AFS78420.1"/>
    <property type="molecule type" value="Genomic_DNA"/>
</dbReference>
<comment type="subunit">
    <text evidence="3">Component of a cohesin-like complex composed of ScpA, ScpB and the Smc homodimer, in which ScpA and ScpB bind to the head domain of Smc. The presence of the three proteins is required for the association of the complex with DNA.</text>
</comment>
<dbReference type="GO" id="GO:0005737">
    <property type="term" value="C:cytoplasm"/>
    <property type="evidence" value="ECO:0007669"/>
    <property type="project" value="UniProtKB-SubCell"/>
</dbReference>
<keyword evidence="5" id="KW-1185">Reference proteome</keyword>
<comment type="subcellular location">
    <subcellularLocation>
        <location evidence="3">Cytoplasm</location>
    </subcellularLocation>
    <text evidence="3">Associated with two foci at the outer edges of the nucleoid region in young cells, and at four foci within both cell halves in older cells.</text>
</comment>
<evidence type="ECO:0000313" key="4">
    <source>
        <dbReference type="EMBL" id="AFS78420.1"/>
    </source>
</evidence>
<protein>
    <recommendedName>
        <fullName evidence="2 3">Segregation and condensation protein A</fullName>
    </recommendedName>
</protein>
<evidence type="ECO:0000313" key="5">
    <source>
        <dbReference type="Proteomes" id="UP000006094"/>
    </source>
</evidence>
<dbReference type="eggNOG" id="COG1354">
    <property type="taxonomic scope" value="Bacteria"/>
</dbReference>
<dbReference type="RefSeq" id="WP_014967557.1">
    <property type="nucleotide sequence ID" value="NC_018664.1"/>
</dbReference>
<sequence>MKYNIILESFEGPLDLLYHLIEKEKVDIYDIPISKITDQYIAHIETMKELDLDVTSEFLVMAATLLEIKSKMLLPVSKKDEGFQQSMDELDPRVDLVRRLIEYKKYKDASEKLKSREELYSKIYYKAKEEIEYEEEDIAFENIDLDHLIVVYKEILKKCIDYEKEVEYKEIARDKVTIEESIDSILDMVNYRKKVFFEDLFQDKNTKAMVVVTFLALLELIKQKLVSIKQEGNFARIVVELKNTK</sequence>
<dbReference type="HAMAP" id="MF_01805">
    <property type="entry name" value="ScpA"/>
    <property type="match status" value="1"/>
</dbReference>
<dbReference type="InterPro" id="IPR003768">
    <property type="entry name" value="ScpA"/>
</dbReference>
<dbReference type="Proteomes" id="UP000006094">
    <property type="component" value="Chromosome"/>
</dbReference>
<keyword evidence="3" id="KW-0131">Cell cycle</keyword>
<dbReference type="GO" id="GO:0051301">
    <property type="term" value="P:cell division"/>
    <property type="evidence" value="ECO:0007669"/>
    <property type="project" value="UniProtKB-KW"/>
</dbReference>
<dbReference type="GO" id="GO:0007059">
    <property type="term" value="P:chromosome segregation"/>
    <property type="evidence" value="ECO:0007669"/>
    <property type="project" value="UniProtKB-UniRule"/>
</dbReference>
<evidence type="ECO:0000256" key="2">
    <source>
        <dbReference type="ARBA" id="ARBA00044777"/>
    </source>
</evidence>
<dbReference type="OrthoDB" id="9811016at2"/>
<dbReference type="Gene3D" id="1.10.10.580">
    <property type="entry name" value="Structural maintenance of chromosome 1. Chain E"/>
    <property type="match status" value="1"/>
</dbReference>
<name>K0B0J7_GOTA9</name>
<reference evidence="4 5" key="1">
    <citation type="journal article" date="2012" name="PLoS ONE">
        <title>The purine-utilizing bacterium Clostridium acidurici 9a: a genome-guided metabolic reconsideration.</title>
        <authorList>
            <person name="Hartwich K."/>
            <person name="Poehlein A."/>
            <person name="Daniel R."/>
        </authorList>
    </citation>
    <scope>NUCLEOTIDE SEQUENCE [LARGE SCALE GENOMIC DNA]</scope>
    <source>
        <strain evidence="5">ATCC 7906 / DSM 604 / BCRC 14475 / CIP 104303 / KCTC 5404 / NCIMB 10678 / 9a</strain>
    </source>
</reference>
<dbReference type="Gene3D" id="6.10.250.2410">
    <property type="match status" value="1"/>
</dbReference>
<dbReference type="KEGG" id="cad:Curi_c14100"/>
<dbReference type="HOGENOM" id="CLU_038686_3_0_9"/>
<proteinExistence type="inferred from homology"/>
<dbReference type="AlphaFoldDB" id="K0B0J7"/>
<evidence type="ECO:0000256" key="1">
    <source>
        <dbReference type="ARBA" id="ARBA00022829"/>
    </source>
</evidence>
<accession>K0B0J7</accession>